<dbReference type="InterPro" id="IPR032675">
    <property type="entry name" value="LRR_dom_sf"/>
</dbReference>
<dbReference type="InterPro" id="IPR003591">
    <property type="entry name" value="Leu-rich_rpt_typical-subtyp"/>
</dbReference>
<sequence>MSKRSNQAGIADLCLSSGLQKFAAQNCLLLFVRRMESPRVSFRRPFAFFHALWYYHFIHGCTTMFVSLRNVGEINSTVLQSENLSSITRFESKNSGITGIAENAFSSLSNLKVLILDGNRLSNINQNWFRNPAAISELALSFNGMEDLNESNLKGLTNLKKLKLNGNRIQTIHPDSFSSQSMLTDLDLSENRLMRLSPHIFSSLKSLMFIRLYGNPWNCSCDAQDFDQSRLGCSGHRCPEEAWRRSFTGIRAKSANAIILSSPFCVSEKDTVTSQTEMEVPSESSGKQDLVSETGAEMGEGCHLETFTTIDSVEECVRQEGDTGSLYKNQECAHVNTDVIPYLSIGTKQNKPSPDKDSAENAAPCSQRGKFMRRISTWPPTASQWQARCKRKEEEGEEVDEFAVWSVTMELSEDVKIMMDHLSSSNQCEMEKETDLNLRLSDSFKPPESPVSVLEEEGMILDPGSVRQAHIQVRANEELKSEKHPAPKNSSKANVRKDQKRSVTIRQRAENRAAPGSKAPSGGASPDDETLLSGNEYAFMDLLHEVVQNNGRWTRERWKQIHLNKQRR</sequence>
<keyword evidence="3" id="KW-0677">Repeat</keyword>
<evidence type="ECO:0000313" key="6">
    <source>
        <dbReference type="Proteomes" id="UP001476798"/>
    </source>
</evidence>
<feature type="compositionally biased region" description="Basic and acidic residues" evidence="4">
    <location>
        <begin position="476"/>
        <end position="485"/>
    </location>
</feature>
<dbReference type="SUPFAM" id="SSF52058">
    <property type="entry name" value="L domain-like"/>
    <property type="match status" value="1"/>
</dbReference>
<feature type="compositionally biased region" description="Basic and acidic residues" evidence="4">
    <location>
        <begin position="495"/>
        <end position="511"/>
    </location>
</feature>
<organism evidence="5 6">
    <name type="scientific">Goodea atripinnis</name>
    <dbReference type="NCBI Taxonomy" id="208336"/>
    <lineage>
        <taxon>Eukaryota</taxon>
        <taxon>Metazoa</taxon>
        <taxon>Chordata</taxon>
        <taxon>Craniata</taxon>
        <taxon>Vertebrata</taxon>
        <taxon>Euteleostomi</taxon>
        <taxon>Actinopterygii</taxon>
        <taxon>Neopterygii</taxon>
        <taxon>Teleostei</taxon>
        <taxon>Neoteleostei</taxon>
        <taxon>Acanthomorphata</taxon>
        <taxon>Ovalentaria</taxon>
        <taxon>Atherinomorphae</taxon>
        <taxon>Cyprinodontiformes</taxon>
        <taxon>Goodeidae</taxon>
        <taxon>Goodea</taxon>
    </lineage>
</organism>
<gene>
    <name evidence="5" type="ORF">GOODEAATRI_004487</name>
</gene>
<protein>
    <submittedName>
        <fullName evidence="5">Uncharacterized protein</fullName>
    </submittedName>
</protein>
<dbReference type="PANTHER" id="PTHR24369">
    <property type="entry name" value="ANTIGEN BSP, PUTATIVE-RELATED"/>
    <property type="match status" value="1"/>
</dbReference>
<proteinExistence type="predicted"/>
<dbReference type="PROSITE" id="PS51450">
    <property type="entry name" value="LRR"/>
    <property type="match status" value="1"/>
</dbReference>
<dbReference type="InterPro" id="IPR001611">
    <property type="entry name" value="Leu-rich_rpt"/>
</dbReference>
<dbReference type="Gene3D" id="3.80.10.10">
    <property type="entry name" value="Ribonuclease Inhibitor"/>
    <property type="match status" value="1"/>
</dbReference>
<name>A0ABV0P3B8_9TELE</name>
<dbReference type="EMBL" id="JAHRIO010060160">
    <property type="protein sequence ID" value="MEQ2177524.1"/>
    <property type="molecule type" value="Genomic_DNA"/>
</dbReference>
<dbReference type="Pfam" id="PF13855">
    <property type="entry name" value="LRR_8"/>
    <property type="match status" value="2"/>
</dbReference>
<keyword evidence="2" id="KW-0732">Signal</keyword>
<dbReference type="InterPro" id="IPR050541">
    <property type="entry name" value="LRR_TM_domain-containing"/>
</dbReference>
<evidence type="ECO:0000256" key="3">
    <source>
        <dbReference type="ARBA" id="ARBA00022737"/>
    </source>
</evidence>
<feature type="compositionally biased region" description="Low complexity" evidence="4">
    <location>
        <begin position="513"/>
        <end position="525"/>
    </location>
</feature>
<feature type="region of interest" description="Disordered" evidence="4">
    <location>
        <begin position="346"/>
        <end position="366"/>
    </location>
</feature>
<feature type="region of interest" description="Disordered" evidence="4">
    <location>
        <begin position="476"/>
        <end position="532"/>
    </location>
</feature>
<dbReference type="PANTHER" id="PTHR24369:SF210">
    <property type="entry name" value="CHAOPTIN-RELATED"/>
    <property type="match status" value="1"/>
</dbReference>
<keyword evidence="1" id="KW-0433">Leucine-rich repeat</keyword>
<dbReference type="Proteomes" id="UP001476798">
    <property type="component" value="Unassembled WGS sequence"/>
</dbReference>
<comment type="caution">
    <text evidence="5">The sequence shown here is derived from an EMBL/GenBank/DDBJ whole genome shotgun (WGS) entry which is preliminary data.</text>
</comment>
<evidence type="ECO:0000313" key="5">
    <source>
        <dbReference type="EMBL" id="MEQ2177524.1"/>
    </source>
</evidence>
<evidence type="ECO:0000256" key="4">
    <source>
        <dbReference type="SAM" id="MobiDB-lite"/>
    </source>
</evidence>
<evidence type="ECO:0000256" key="1">
    <source>
        <dbReference type="ARBA" id="ARBA00022614"/>
    </source>
</evidence>
<keyword evidence="6" id="KW-1185">Reference proteome</keyword>
<accession>A0ABV0P3B8</accession>
<reference evidence="5 6" key="1">
    <citation type="submission" date="2021-06" db="EMBL/GenBank/DDBJ databases">
        <authorList>
            <person name="Palmer J.M."/>
        </authorList>
    </citation>
    <scope>NUCLEOTIDE SEQUENCE [LARGE SCALE GENOMIC DNA]</scope>
    <source>
        <strain evidence="5 6">GA_2019</strain>
        <tissue evidence="5">Muscle</tissue>
    </source>
</reference>
<evidence type="ECO:0000256" key="2">
    <source>
        <dbReference type="ARBA" id="ARBA00022729"/>
    </source>
</evidence>
<dbReference type="SMART" id="SM00369">
    <property type="entry name" value="LRR_TYP"/>
    <property type="match status" value="3"/>
</dbReference>